<evidence type="ECO:0000313" key="1">
    <source>
        <dbReference type="EMBL" id="KAI7985121.1"/>
    </source>
</evidence>
<protein>
    <submittedName>
        <fullName evidence="1">O-fucosyltransferase 1</fullName>
    </submittedName>
</protein>
<evidence type="ECO:0000313" key="2">
    <source>
        <dbReference type="Proteomes" id="UP001060215"/>
    </source>
</evidence>
<proteinExistence type="predicted"/>
<sequence length="99" mass="11894">MKEEIFEVIKKEASQNNLLDDQHIKQFLTRKIKGKKFKSHERIWWCIDICNPKEQSILKKYRKENFAEKELVYSERKAIGKCPLTPEEIIIPLRPYISC</sequence>
<name>A0ACC0F8U0_9ERIC</name>
<dbReference type="EMBL" id="CM045772">
    <property type="protein sequence ID" value="KAI7985121.1"/>
    <property type="molecule type" value="Genomic_DNA"/>
</dbReference>
<gene>
    <name evidence="1" type="ORF">LOK49_LG14G00783</name>
</gene>
<comment type="caution">
    <text evidence="1">The sequence shown here is derived from an EMBL/GenBank/DDBJ whole genome shotgun (WGS) entry which is preliminary data.</text>
</comment>
<keyword evidence="2" id="KW-1185">Reference proteome</keyword>
<organism evidence="1 2">
    <name type="scientific">Camellia lanceoleosa</name>
    <dbReference type="NCBI Taxonomy" id="1840588"/>
    <lineage>
        <taxon>Eukaryota</taxon>
        <taxon>Viridiplantae</taxon>
        <taxon>Streptophyta</taxon>
        <taxon>Embryophyta</taxon>
        <taxon>Tracheophyta</taxon>
        <taxon>Spermatophyta</taxon>
        <taxon>Magnoliopsida</taxon>
        <taxon>eudicotyledons</taxon>
        <taxon>Gunneridae</taxon>
        <taxon>Pentapetalae</taxon>
        <taxon>asterids</taxon>
        <taxon>Ericales</taxon>
        <taxon>Theaceae</taxon>
        <taxon>Camellia</taxon>
    </lineage>
</organism>
<reference evidence="1 2" key="1">
    <citation type="journal article" date="2022" name="Plant J.">
        <title>Chromosome-level genome of Camellia lanceoleosa provides a valuable resource for understanding genome evolution and self-incompatibility.</title>
        <authorList>
            <person name="Gong W."/>
            <person name="Xiao S."/>
            <person name="Wang L."/>
            <person name="Liao Z."/>
            <person name="Chang Y."/>
            <person name="Mo W."/>
            <person name="Hu G."/>
            <person name="Li W."/>
            <person name="Zhao G."/>
            <person name="Zhu H."/>
            <person name="Hu X."/>
            <person name="Ji K."/>
            <person name="Xiang X."/>
            <person name="Song Q."/>
            <person name="Yuan D."/>
            <person name="Jin S."/>
            <person name="Zhang L."/>
        </authorList>
    </citation>
    <scope>NUCLEOTIDE SEQUENCE [LARGE SCALE GENOMIC DNA]</scope>
    <source>
        <strain evidence="1">SQ_2022a</strain>
    </source>
</reference>
<accession>A0ACC0F8U0</accession>
<dbReference type="Proteomes" id="UP001060215">
    <property type="component" value="Chromosome 15"/>
</dbReference>